<dbReference type="EMBL" id="AAYI02000004">
    <property type="protein sequence ID" value="EDN80062.1"/>
    <property type="molecule type" value="Genomic_DNA"/>
</dbReference>
<gene>
    <name evidence="2" type="ORF">ACTODO_00495</name>
</gene>
<evidence type="ECO:0000313" key="2">
    <source>
        <dbReference type="EMBL" id="EDN80062.1"/>
    </source>
</evidence>
<proteinExistence type="predicted"/>
<feature type="transmembrane region" description="Helical" evidence="1">
    <location>
        <begin position="217"/>
        <end position="237"/>
    </location>
</feature>
<keyword evidence="1" id="KW-0812">Transmembrane</keyword>
<reference evidence="2" key="2">
    <citation type="submission" date="2015-05" db="EMBL/GenBank/DDBJ databases">
        <title>Draft genome sequence of Actinomyces odontolyticus (ATCC 17982).</title>
        <authorList>
            <person name="Sudarsanam P."/>
            <person name="Ley R."/>
            <person name="Guruge J."/>
            <person name="Turnbaugh P.J."/>
            <person name="Mahowald M."/>
            <person name="Liep D."/>
            <person name="Gordon J."/>
        </authorList>
    </citation>
    <scope>NUCLEOTIDE SEQUENCE</scope>
    <source>
        <strain evidence="2">ATCC 17982</strain>
    </source>
</reference>
<evidence type="ECO:0000313" key="3">
    <source>
        <dbReference type="Proteomes" id="UP000003553"/>
    </source>
</evidence>
<sequence>MTAPDPTVHSETPGPQAALDAQTVPGYQAALDPQDSPGGRVVGADHAALAARLVLPIIGIALAGTILGVATPITIAWMILVPAAIVLLVWKRPWRQRLDLRGLGIAALVGLLEVGYASLVFSAMNHLLVGTVAVFLMTIIIPVGVVHGRGKLRFLSLALALAGLVAFVSQAPPSTVNGNVQQASMMASIFAGLSLLLLTAVQAAVPRLGYDRGTIRGVGLTIAAAGFGVWDAVSGVMPALTGSFIAVIVAVSLLMFIIPAVLLRVGDQGAYTRTAARYNAFYPAVAMVVGGIVLGQVPSLLDLLGLALFTGALWTMSSVTIVPRRLFGKRGSGAVAAD</sequence>
<name>A7BA38_9ACTO</name>
<feature type="transmembrane region" description="Helical" evidence="1">
    <location>
        <begin position="73"/>
        <end position="90"/>
    </location>
</feature>
<comment type="caution">
    <text evidence="2">The sequence shown here is derived from an EMBL/GenBank/DDBJ whole genome shotgun (WGS) entry which is preliminary data.</text>
</comment>
<organism evidence="2 3">
    <name type="scientific">Schaalia dentiphila ATCC 17982</name>
    <dbReference type="NCBI Taxonomy" id="411466"/>
    <lineage>
        <taxon>Bacteria</taxon>
        <taxon>Bacillati</taxon>
        <taxon>Actinomycetota</taxon>
        <taxon>Actinomycetes</taxon>
        <taxon>Actinomycetales</taxon>
        <taxon>Actinomycetaceae</taxon>
        <taxon>Schaalia</taxon>
        <taxon>Schaalia dentiphila</taxon>
    </lineage>
</organism>
<reference evidence="2" key="1">
    <citation type="submission" date="2007-04" db="EMBL/GenBank/DDBJ databases">
        <authorList>
            <person name="Fulton L."/>
            <person name="Clifton S."/>
            <person name="Fulton B."/>
            <person name="Xu J."/>
            <person name="Minx P."/>
            <person name="Pepin K.H."/>
            <person name="Johnson M."/>
            <person name="Thiruvilangam P."/>
            <person name="Bhonagiri V."/>
            <person name="Nash W.E."/>
            <person name="Mardis E.R."/>
            <person name="Wilson R.K."/>
        </authorList>
    </citation>
    <scope>NUCLEOTIDE SEQUENCE [LARGE SCALE GENOMIC DNA]</scope>
    <source>
        <strain evidence="2">ATCC 17982</strain>
    </source>
</reference>
<evidence type="ECO:0000256" key="1">
    <source>
        <dbReference type="SAM" id="Phobius"/>
    </source>
</evidence>
<feature type="transmembrane region" description="Helical" evidence="1">
    <location>
        <begin position="278"/>
        <end position="297"/>
    </location>
</feature>
<dbReference type="RefSeq" id="WP_003790917.1">
    <property type="nucleotide sequence ID" value="NZ_DS264586.1"/>
</dbReference>
<keyword evidence="1" id="KW-1133">Transmembrane helix</keyword>
<feature type="transmembrane region" description="Helical" evidence="1">
    <location>
        <begin position="102"/>
        <end position="121"/>
    </location>
</feature>
<protein>
    <submittedName>
        <fullName evidence="2">Uncharacterized protein</fullName>
    </submittedName>
</protein>
<dbReference type="eggNOG" id="COG5006">
    <property type="taxonomic scope" value="Bacteria"/>
</dbReference>
<feature type="transmembrane region" description="Helical" evidence="1">
    <location>
        <begin position="127"/>
        <end position="147"/>
    </location>
</feature>
<feature type="transmembrane region" description="Helical" evidence="1">
    <location>
        <begin position="183"/>
        <end position="205"/>
    </location>
</feature>
<keyword evidence="1" id="KW-0472">Membrane</keyword>
<accession>A7BA38</accession>
<dbReference type="HOGENOM" id="CLU_848972_0_0_11"/>
<dbReference type="Proteomes" id="UP000003553">
    <property type="component" value="Unassembled WGS sequence"/>
</dbReference>
<feature type="transmembrane region" description="Helical" evidence="1">
    <location>
        <begin position="49"/>
        <end position="67"/>
    </location>
</feature>
<keyword evidence="3" id="KW-1185">Reference proteome</keyword>
<feature type="transmembrane region" description="Helical" evidence="1">
    <location>
        <begin position="243"/>
        <end position="266"/>
    </location>
</feature>
<dbReference type="AlphaFoldDB" id="A7BA38"/>
<feature type="transmembrane region" description="Helical" evidence="1">
    <location>
        <begin position="303"/>
        <end position="322"/>
    </location>
</feature>
<feature type="transmembrane region" description="Helical" evidence="1">
    <location>
        <begin position="154"/>
        <end position="171"/>
    </location>
</feature>